<dbReference type="InterPro" id="IPR052433">
    <property type="entry name" value="X-Pro_dipept-like"/>
</dbReference>
<dbReference type="SUPFAM" id="SSF55920">
    <property type="entry name" value="Creatinase/aminopeptidase"/>
    <property type="match status" value="1"/>
</dbReference>
<evidence type="ECO:0000313" key="7">
    <source>
        <dbReference type="EMBL" id="SUZ72107.1"/>
    </source>
</evidence>
<gene>
    <name evidence="7" type="ORF">METZ01_LOCUS24961</name>
</gene>
<evidence type="ECO:0000256" key="1">
    <source>
        <dbReference type="ARBA" id="ARBA00001936"/>
    </source>
</evidence>
<proteinExistence type="inferred from homology"/>
<keyword evidence="4" id="KW-0378">Hydrolase</keyword>
<dbReference type="GO" id="GO:0030145">
    <property type="term" value="F:manganese ion binding"/>
    <property type="evidence" value="ECO:0007669"/>
    <property type="project" value="InterPro"/>
</dbReference>
<dbReference type="Pfam" id="PF00557">
    <property type="entry name" value="Peptidase_M24"/>
    <property type="match status" value="1"/>
</dbReference>
<sequence length="357" mass="40948">MKKIKKVHSGIFRDGGAGAYAKRRYRDRRNKLMGKEDFLIVITGVPYGPGGKTVWAYAHSPTYQEPAIMYLTGINQNNVILLLDPKSKVSTEILFVSRKDRIMEFWEGVRFGVGDKASLQEVQSVTGIKDVRDIGEFKDVLRERFVKNKKKSLATFWYEGIRKGRKTSITTDHNYDFKKKLAAWLREWKAPKGALKNIIANHFYLRLPLDKYDIKNARKAQEITGEGFRAMLKNFSDFKNECQIQGYLEGKMLMNSPYGLSYPSIVASGVNATILHYMKNDDPISKNEMILIDFGVRWMTMHADITRTFPVSGKFNPMQKLLYEIVLNGQREVEKAARAGITIDELNNVCWQSSMMV</sequence>
<dbReference type="GO" id="GO:0070006">
    <property type="term" value="F:metalloaminopeptidase activity"/>
    <property type="evidence" value="ECO:0007669"/>
    <property type="project" value="InterPro"/>
</dbReference>
<dbReference type="PANTHER" id="PTHR43226">
    <property type="entry name" value="XAA-PRO AMINOPEPTIDASE 3"/>
    <property type="match status" value="1"/>
</dbReference>
<dbReference type="SUPFAM" id="SSF53092">
    <property type="entry name" value="Creatinase/prolidase N-terminal domain"/>
    <property type="match status" value="1"/>
</dbReference>
<evidence type="ECO:0000256" key="5">
    <source>
        <dbReference type="ARBA" id="ARBA00023211"/>
    </source>
</evidence>
<dbReference type="InterPro" id="IPR000994">
    <property type="entry name" value="Pept_M24"/>
</dbReference>
<dbReference type="Pfam" id="PF05195">
    <property type="entry name" value="AMP_N"/>
    <property type="match status" value="1"/>
</dbReference>
<dbReference type="InterPro" id="IPR036005">
    <property type="entry name" value="Creatinase/aminopeptidase-like"/>
</dbReference>
<protein>
    <recommendedName>
        <fullName evidence="6">Aminopeptidase P N-terminal domain-containing protein</fullName>
    </recommendedName>
</protein>
<comment type="cofactor">
    <cofactor evidence="1">
        <name>Mn(2+)</name>
        <dbReference type="ChEBI" id="CHEBI:29035"/>
    </cofactor>
</comment>
<keyword evidence="3" id="KW-0479">Metal-binding</keyword>
<evidence type="ECO:0000256" key="4">
    <source>
        <dbReference type="ARBA" id="ARBA00022801"/>
    </source>
</evidence>
<dbReference type="Gene3D" id="3.90.230.10">
    <property type="entry name" value="Creatinase/methionine aminopeptidase superfamily"/>
    <property type="match status" value="1"/>
</dbReference>
<dbReference type="Gene3D" id="3.40.350.10">
    <property type="entry name" value="Creatinase/prolidase N-terminal domain"/>
    <property type="match status" value="1"/>
</dbReference>
<dbReference type="PANTHER" id="PTHR43226:SF4">
    <property type="entry name" value="XAA-PRO AMINOPEPTIDASE 3"/>
    <property type="match status" value="1"/>
</dbReference>
<keyword evidence="5" id="KW-0464">Manganese</keyword>
<dbReference type="InterPro" id="IPR007865">
    <property type="entry name" value="Aminopep_P_N"/>
</dbReference>
<comment type="similarity">
    <text evidence="2">Belongs to the peptidase M24B family.</text>
</comment>
<organism evidence="7">
    <name type="scientific">marine metagenome</name>
    <dbReference type="NCBI Taxonomy" id="408172"/>
    <lineage>
        <taxon>unclassified sequences</taxon>
        <taxon>metagenomes</taxon>
        <taxon>ecological metagenomes</taxon>
    </lineage>
</organism>
<dbReference type="EMBL" id="UINC01001144">
    <property type="protein sequence ID" value="SUZ72107.1"/>
    <property type="molecule type" value="Genomic_DNA"/>
</dbReference>
<evidence type="ECO:0000256" key="2">
    <source>
        <dbReference type="ARBA" id="ARBA00008766"/>
    </source>
</evidence>
<feature type="domain" description="Aminopeptidase P N-terminal" evidence="6">
    <location>
        <begin position="20"/>
        <end position="162"/>
    </location>
</feature>
<dbReference type="SMART" id="SM01011">
    <property type="entry name" value="AMP_N"/>
    <property type="match status" value="1"/>
</dbReference>
<reference evidence="7" key="1">
    <citation type="submission" date="2018-05" db="EMBL/GenBank/DDBJ databases">
        <authorList>
            <person name="Lanie J.A."/>
            <person name="Ng W.-L."/>
            <person name="Kazmierczak K.M."/>
            <person name="Andrzejewski T.M."/>
            <person name="Davidsen T.M."/>
            <person name="Wayne K.J."/>
            <person name="Tettelin H."/>
            <person name="Glass J.I."/>
            <person name="Rusch D."/>
            <person name="Podicherti R."/>
            <person name="Tsui H.-C.T."/>
            <person name="Winkler M.E."/>
        </authorList>
    </citation>
    <scope>NUCLEOTIDE SEQUENCE</scope>
</reference>
<dbReference type="AlphaFoldDB" id="A0A381Q1R4"/>
<dbReference type="GO" id="GO:0006508">
    <property type="term" value="P:proteolysis"/>
    <property type="evidence" value="ECO:0007669"/>
    <property type="project" value="TreeGrafter"/>
</dbReference>
<evidence type="ECO:0000256" key="3">
    <source>
        <dbReference type="ARBA" id="ARBA00022723"/>
    </source>
</evidence>
<evidence type="ECO:0000259" key="6">
    <source>
        <dbReference type="SMART" id="SM01011"/>
    </source>
</evidence>
<accession>A0A381Q1R4</accession>
<name>A0A381Q1R4_9ZZZZ</name>
<dbReference type="InterPro" id="IPR029149">
    <property type="entry name" value="Creatin/AminoP/Spt16_N"/>
</dbReference>